<dbReference type="EC" id="2.7.13.3" evidence="3"/>
<gene>
    <name evidence="14" type="ORF">KIJ12_09020</name>
</gene>
<dbReference type="SUPFAM" id="SSF47384">
    <property type="entry name" value="Homodimeric domain of signal transducing histidine kinase"/>
    <property type="match status" value="1"/>
</dbReference>
<dbReference type="Proteomes" id="UP000752647">
    <property type="component" value="Unassembled WGS sequence"/>
</dbReference>
<evidence type="ECO:0000256" key="12">
    <source>
        <dbReference type="SAM" id="Phobius"/>
    </source>
</evidence>
<dbReference type="Gene3D" id="1.10.287.130">
    <property type="match status" value="1"/>
</dbReference>
<dbReference type="InterPro" id="IPR004358">
    <property type="entry name" value="Sig_transdc_His_kin-like_C"/>
</dbReference>
<comment type="caution">
    <text evidence="14">The sequence shown here is derived from an EMBL/GenBank/DDBJ whole genome shotgun (WGS) entry which is preliminary data.</text>
</comment>
<dbReference type="SUPFAM" id="SSF55874">
    <property type="entry name" value="ATPase domain of HSP90 chaperone/DNA topoisomerase II/histidine kinase"/>
    <property type="match status" value="1"/>
</dbReference>
<dbReference type="GO" id="GO:0005524">
    <property type="term" value="F:ATP binding"/>
    <property type="evidence" value="ECO:0007669"/>
    <property type="project" value="UniProtKB-KW"/>
</dbReference>
<keyword evidence="12" id="KW-0812">Transmembrane</keyword>
<evidence type="ECO:0000256" key="10">
    <source>
        <dbReference type="ARBA" id="ARBA00023012"/>
    </source>
</evidence>
<reference evidence="14" key="1">
    <citation type="submission" date="2021-05" db="EMBL/GenBank/DDBJ databases">
        <title>Pangenome of Leuconostoc gelidum warrants species status for Leuconostoc gelidum subsp. gasicomitatum.</title>
        <authorList>
            <person name="Johansson P."/>
            <person name="Sade E."/>
            <person name="Hultman J."/>
            <person name="Auvinen P."/>
            <person name="Bjorkroth J."/>
        </authorList>
    </citation>
    <scope>NUCLEOTIDE SEQUENCE</scope>
    <source>
        <strain evidence="14">A.21.4</strain>
    </source>
</reference>
<keyword evidence="6" id="KW-0808">Transferase</keyword>
<dbReference type="PROSITE" id="PS50109">
    <property type="entry name" value="HIS_KIN"/>
    <property type="match status" value="1"/>
</dbReference>
<dbReference type="InterPro" id="IPR005467">
    <property type="entry name" value="His_kinase_dom"/>
</dbReference>
<proteinExistence type="predicted"/>
<organism evidence="14 15">
    <name type="scientific">Leuconostoc gasicomitatum</name>
    <dbReference type="NCBI Taxonomy" id="115778"/>
    <lineage>
        <taxon>Bacteria</taxon>
        <taxon>Bacillati</taxon>
        <taxon>Bacillota</taxon>
        <taxon>Bacilli</taxon>
        <taxon>Lactobacillales</taxon>
        <taxon>Lactobacillaceae</taxon>
        <taxon>Leuconostoc</taxon>
        <taxon>Leuconostoc gelidum group</taxon>
    </lineage>
</organism>
<comment type="subcellular location">
    <subcellularLocation>
        <location evidence="2">Cell membrane</location>
    </subcellularLocation>
</comment>
<dbReference type="CDD" id="cd00082">
    <property type="entry name" value="HisKA"/>
    <property type="match status" value="1"/>
</dbReference>
<evidence type="ECO:0000256" key="5">
    <source>
        <dbReference type="ARBA" id="ARBA00022553"/>
    </source>
</evidence>
<keyword evidence="8" id="KW-0418">Kinase</keyword>
<accession>A0A9Q3SYH5</accession>
<dbReference type="SMART" id="SM00388">
    <property type="entry name" value="HisKA"/>
    <property type="match status" value="1"/>
</dbReference>
<dbReference type="FunFam" id="1.10.287.130:FF:000008">
    <property type="entry name" value="Two-component sensor histidine kinase"/>
    <property type="match status" value="1"/>
</dbReference>
<dbReference type="EMBL" id="JAHBFI010000020">
    <property type="protein sequence ID" value="MBZ5963280.1"/>
    <property type="molecule type" value="Genomic_DNA"/>
</dbReference>
<dbReference type="FunFam" id="3.30.565.10:FF:000006">
    <property type="entry name" value="Sensor histidine kinase WalK"/>
    <property type="match status" value="1"/>
</dbReference>
<evidence type="ECO:0000256" key="3">
    <source>
        <dbReference type="ARBA" id="ARBA00012438"/>
    </source>
</evidence>
<keyword evidence="10" id="KW-0902">Two-component regulatory system</keyword>
<evidence type="ECO:0000259" key="13">
    <source>
        <dbReference type="PROSITE" id="PS50109"/>
    </source>
</evidence>
<keyword evidence="5" id="KW-0597">Phosphoprotein</keyword>
<evidence type="ECO:0000256" key="11">
    <source>
        <dbReference type="ARBA" id="ARBA00023136"/>
    </source>
</evidence>
<dbReference type="PANTHER" id="PTHR45453:SF1">
    <property type="entry name" value="PHOSPHATE REGULON SENSOR PROTEIN PHOR"/>
    <property type="match status" value="1"/>
</dbReference>
<dbReference type="GO" id="GO:0000155">
    <property type="term" value="F:phosphorelay sensor kinase activity"/>
    <property type="evidence" value="ECO:0007669"/>
    <property type="project" value="InterPro"/>
</dbReference>
<evidence type="ECO:0000256" key="1">
    <source>
        <dbReference type="ARBA" id="ARBA00000085"/>
    </source>
</evidence>
<feature type="domain" description="Histidine kinase" evidence="13">
    <location>
        <begin position="236"/>
        <end position="451"/>
    </location>
</feature>
<dbReference type="Pfam" id="PF00512">
    <property type="entry name" value="HisKA"/>
    <property type="match status" value="1"/>
</dbReference>
<protein>
    <recommendedName>
        <fullName evidence="3">histidine kinase</fullName>
        <ecNumber evidence="3">2.7.13.3</ecNumber>
    </recommendedName>
</protein>
<feature type="transmembrane region" description="Helical" evidence="12">
    <location>
        <begin position="33"/>
        <end position="54"/>
    </location>
</feature>
<dbReference type="SMART" id="SM00387">
    <property type="entry name" value="HATPase_c"/>
    <property type="match status" value="1"/>
</dbReference>
<keyword evidence="9" id="KW-0067">ATP-binding</keyword>
<evidence type="ECO:0000313" key="15">
    <source>
        <dbReference type="Proteomes" id="UP000752647"/>
    </source>
</evidence>
<dbReference type="GO" id="GO:0016036">
    <property type="term" value="P:cellular response to phosphate starvation"/>
    <property type="evidence" value="ECO:0007669"/>
    <property type="project" value="TreeGrafter"/>
</dbReference>
<keyword evidence="7" id="KW-0547">Nucleotide-binding</keyword>
<dbReference type="RefSeq" id="WP_090091484.1">
    <property type="nucleotide sequence ID" value="NZ_CBCPIF010000001.1"/>
</dbReference>
<dbReference type="InterPro" id="IPR036097">
    <property type="entry name" value="HisK_dim/P_sf"/>
</dbReference>
<dbReference type="GO" id="GO:0004721">
    <property type="term" value="F:phosphoprotein phosphatase activity"/>
    <property type="evidence" value="ECO:0007669"/>
    <property type="project" value="TreeGrafter"/>
</dbReference>
<evidence type="ECO:0000256" key="6">
    <source>
        <dbReference type="ARBA" id="ARBA00022679"/>
    </source>
</evidence>
<evidence type="ECO:0000313" key="14">
    <source>
        <dbReference type="EMBL" id="MBZ5963280.1"/>
    </source>
</evidence>
<evidence type="ECO:0000256" key="8">
    <source>
        <dbReference type="ARBA" id="ARBA00022777"/>
    </source>
</evidence>
<evidence type="ECO:0000256" key="4">
    <source>
        <dbReference type="ARBA" id="ARBA00022475"/>
    </source>
</evidence>
<sequence length="451" mass="50922">MTKKIFKYLSFLVPNLIMSAILGKAMSFDRQQWVIMVVFLLIATASGILVAQFWEKVQQTELQVMQNRMLATIQGQEPRGVLTEPNSPHYDLIHQFNTLQNYIKQTQRTAQRDVTNYQSLLESLPVGVINVNRRHIIDVFNTTAADLLGVQQPKIPIAESLVIKQFTLSELMTQTFNTQHNQQSILNLQINGEVKQYEVSTLYHQGDLKHAEVMIIIYDLTSVLQIERMQSDFLANASHELKTPLTAITGFVETLQGPAGEDPNTRKQFLKIVADESERLSSLVIDILSLSRVKQKNDAVDTKLIIKNVVDEQWQHIKTMAATKHITFKNNVSQNFVVHGLKTDLETILQNLIVNAVKYNKQGGDVTVSVYKDHQHWQINIKDSGIGIPKNQQSRIFERFYRGDESRQRTIANGTGLGLAIVNEIVSKHNGEVKVNSQVGVGTTISVTLPL</sequence>
<evidence type="ECO:0000256" key="7">
    <source>
        <dbReference type="ARBA" id="ARBA00022741"/>
    </source>
</evidence>
<keyword evidence="4" id="KW-1003">Cell membrane</keyword>
<comment type="catalytic activity">
    <reaction evidence="1">
        <text>ATP + protein L-histidine = ADP + protein N-phospho-L-histidine.</text>
        <dbReference type="EC" id="2.7.13.3"/>
    </reaction>
</comment>
<evidence type="ECO:0000256" key="9">
    <source>
        <dbReference type="ARBA" id="ARBA00022840"/>
    </source>
</evidence>
<keyword evidence="12" id="KW-1133">Transmembrane helix</keyword>
<dbReference type="Gene3D" id="3.30.450.20">
    <property type="entry name" value="PAS domain"/>
    <property type="match status" value="1"/>
</dbReference>
<dbReference type="InterPro" id="IPR036890">
    <property type="entry name" value="HATPase_C_sf"/>
</dbReference>
<dbReference type="InterPro" id="IPR003594">
    <property type="entry name" value="HATPase_dom"/>
</dbReference>
<dbReference type="CDD" id="cd00075">
    <property type="entry name" value="HATPase"/>
    <property type="match status" value="1"/>
</dbReference>
<name>A0A9Q3SYH5_9LACO</name>
<dbReference type="InterPro" id="IPR050351">
    <property type="entry name" value="BphY/WalK/GraS-like"/>
</dbReference>
<dbReference type="InterPro" id="IPR003661">
    <property type="entry name" value="HisK_dim/P_dom"/>
</dbReference>
<dbReference type="PRINTS" id="PR00344">
    <property type="entry name" value="BCTRLSENSOR"/>
</dbReference>
<dbReference type="PANTHER" id="PTHR45453">
    <property type="entry name" value="PHOSPHATE REGULON SENSOR PROTEIN PHOR"/>
    <property type="match status" value="1"/>
</dbReference>
<dbReference type="GO" id="GO:0005886">
    <property type="term" value="C:plasma membrane"/>
    <property type="evidence" value="ECO:0007669"/>
    <property type="project" value="UniProtKB-SubCell"/>
</dbReference>
<dbReference type="Gene3D" id="3.30.565.10">
    <property type="entry name" value="Histidine kinase-like ATPase, C-terminal domain"/>
    <property type="match status" value="1"/>
</dbReference>
<dbReference type="Pfam" id="PF02518">
    <property type="entry name" value="HATPase_c"/>
    <property type="match status" value="1"/>
</dbReference>
<dbReference type="AlphaFoldDB" id="A0A9Q3SYH5"/>
<keyword evidence="11 12" id="KW-0472">Membrane</keyword>
<evidence type="ECO:0000256" key="2">
    <source>
        <dbReference type="ARBA" id="ARBA00004236"/>
    </source>
</evidence>